<feature type="domain" description="Disease resistance protein winged helix" evidence="6">
    <location>
        <begin position="341"/>
        <end position="390"/>
    </location>
</feature>
<keyword evidence="1" id="KW-0433">Leucine-rich repeat</keyword>
<dbReference type="InterPro" id="IPR042197">
    <property type="entry name" value="Apaf_helical"/>
</dbReference>
<keyword evidence="3" id="KW-0611">Plant defense</keyword>
<dbReference type="InterPro" id="IPR002182">
    <property type="entry name" value="NB-ARC"/>
</dbReference>
<dbReference type="Gene3D" id="1.10.8.430">
    <property type="entry name" value="Helical domain of apoptotic protease-activating factors"/>
    <property type="match status" value="1"/>
</dbReference>
<dbReference type="GO" id="GO:0043531">
    <property type="term" value="F:ADP binding"/>
    <property type="evidence" value="ECO:0007669"/>
    <property type="project" value="InterPro"/>
</dbReference>
<dbReference type="PRINTS" id="PR00364">
    <property type="entry name" value="DISEASERSIST"/>
</dbReference>
<reference evidence="9" key="1">
    <citation type="journal article" date="2023" name="Plant J.">
        <title>The genome of the king protea, Protea cynaroides.</title>
        <authorList>
            <person name="Chang J."/>
            <person name="Duong T.A."/>
            <person name="Schoeman C."/>
            <person name="Ma X."/>
            <person name="Roodt D."/>
            <person name="Barker N."/>
            <person name="Li Z."/>
            <person name="Van de Peer Y."/>
            <person name="Mizrachi E."/>
        </authorList>
    </citation>
    <scope>NUCLEOTIDE SEQUENCE</scope>
    <source>
        <tissue evidence="9">Young leaves</tissue>
    </source>
</reference>
<comment type="caution">
    <text evidence="9">The sequence shown here is derived from an EMBL/GenBank/DDBJ whole genome shotgun (WGS) entry which is preliminary data.</text>
</comment>
<evidence type="ECO:0000256" key="4">
    <source>
        <dbReference type="SAM" id="MobiDB-lite"/>
    </source>
</evidence>
<dbReference type="SUPFAM" id="SSF52058">
    <property type="entry name" value="L domain-like"/>
    <property type="match status" value="1"/>
</dbReference>
<evidence type="ECO:0000256" key="2">
    <source>
        <dbReference type="ARBA" id="ARBA00022737"/>
    </source>
</evidence>
<feature type="domain" description="NB-ARC" evidence="5">
    <location>
        <begin position="97"/>
        <end position="251"/>
    </location>
</feature>
<dbReference type="InterPro" id="IPR027417">
    <property type="entry name" value="P-loop_NTPase"/>
</dbReference>
<dbReference type="InterPro" id="IPR003591">
    <property type="entry name" value="Leu-rich_rpt_typical-subtyp"/>
</dbReference>
<dbReference type="Pfam" id="PF23559">
    <property type="entry name" value="WHD_DRP"/>
    <property type="match status" value="1"/>
</dbReference>
<dbReference type="GO" id="GO:0006952">
    <property type="term" value="P:defense response"/>
    <property type="evidence" value="ECO:0007669"/>
    <property type="project" value="UniProtKB-KW"/>
</dbReference>
<dbReference type="SUPFAM" id="SSF52540">
    <property type="entry name" value="P-loop containing nucleoside triphosphate hydrolases"/>
    <property type="match status" value="1"/>
</dbReference>
<feature type="region of interest" description="Disordered" evidence="4">
    <location>
        <begin position="638"/>
        <end position="691"/>
    </location>
</feature>
<proteinExistence type="predicted"/>
<dbReference type="PANTHER" id="PTHR36766">
    <property type="entry name" value="PLANT BROAD-SPECTRUM MILDEW RESISTANCE PROTEIN RPW8"/>
    <property type="match status" value="1"/>
</dbReference>
<feature type="domain" description="R13L1/DRL21-like LRR repeat region" evidence="8">
    <location>
        <begin position="699"/>
        <end position="747"/>
    </location>
</feature>
<sequence>MRIGLRHDIGHRIKEINERLDGIASEKNKFVFSETSSRNESVVELRRGLETSSFIDLNEVFGRTRDKDIIIDKLLVSEEGIHPQQEVVSTGRVVLPIISIVGMPGLGKTTLSQLVFNDDRVMNRFNKRMWVHVSKSFDKVTVAMNIIREIGGVNIDGHEHISWESVHRQLNNCVVGKHFLLVLDDVWNDDCKLWDPLWFSLKKASPESKIMFTTRNKKVAVMMGSTYVHELKILSNEDCWSLLRHYAFMGREKEDYDKLNEIGKELANKCNGLPLSAKTLGSLLCFKKTRKDWESVSVSDLWSVVSSSSDHNSVLPALLLSYYDLPSHLMQCFAYSSIGPKASSEDLVAIGDEYFDNLVMRSLFQKGVKNAELKNEFQLYGMHDLVNDFAKSLVEKECFTLAVKECATKAHQEFNFFNRAGHLYLATEDEKEIPSFIYKAKNLRSLIIFGHIPSVSSELFLRLTCLRTLDLGRTYIEELPVVIEKLIHLRFLNLSYARIKELPKTVFNLYNLQVLMLHRCSNLCKLPKGIERLVNLIQLHVAKSPQLSYLPEGIGRLSRLRRLTDFIIGTRVERGGCKFEELKDLNLLKGSLNIIGLGRVENGNEATMADLKSKQHLLALYLYFDRFTGLSLVDEYTDDQEEENKEKEVVDGEGNTKGGEEEEAVDGEDNTEGEEEEIVNGEGNTKEEEGEVDGRHMLSRMEDVLESLQPNPNLEKLSINDYPGAVFPKWMVNHAHFMIFSNLVLFGEVGCESTRRRKWKRVYLHAISPASCSS</sequence>
<evidence type="ECO:0000313" key="10">
    <source>
        <dbReference type="Proteomes" id="UP001141806"/>
    </source>
</evidence>
<evidence type="ECO:0000256" key="1">
    <source>
        <dbReference type="ARBA" id="ARBA00022614"/>
    </source>
</evidence>
<keyword evidence="2" id="KW-0677">Repeat</keyword>
<protein>
    <recommendedName>
        <fullName evidence="11">NB-ARC domain-containing protein</fullName>
    </recommendedName>
</protein>
<dbReference type="Gene3D" id="3.80.10.10">
    <property type="entry name" value="Ribonuclease Inhibitor"/>
    <property type="match status" value="1"/>
</dbReference>
<accession>A0A9Q0KP46</accession>
<feature type="domain" description="Disease resistance R13L4/SHOC-2-like LRR" evidence="7">
    <location>
        <begin position="443"/>
        <end position="591"/>
    </location>
</feature>
<dbReference type="Gene3D" id="3.40.50.300">
    <property type="entry name" value="P-loop containing nucleotide triphosphate hydrolases"/>
    <property type="match status" value="1"/>
</dbReference>
<dbReference type="Proteomes" id="UP001141806">
    <property type="component" value="Unassembled WGS sequence"/>
</dbReference>
<organism evidence="9 10">
    <name type="scientific">Protea cynaroides</name>
    <dbReference type="NCBI Taxonomy" id="273540"/>
    <lineage>
        <taxon>Eukaryota</taxon>
        <taxon>Viridiplantae</taxon>
        <taxon>Streptophyta</taxon>
        <taxon>Embryophyta</taxon>
        <taxon>Tracheophyta</taxon>
        <taxon>Spermatophyta</taxon>
        <taxon>Magnoliopsida</taxon>
        <taxon>Proteales</taxon>
        <taxon>Proteaceae</taxon>
        <taxon>Protea</taxon>
    </lineage>
</organism>
<dbReference type="EMBL" id="JAMYWD010000004">
    <property type="protein sequence ID" value="KAJ4974212.1"/>
    <property type="molecule type" value="Genomic_DNA"/>
</dbReference>
<dbReference type="InterPro" id="IPR055414">
    <property type="entry name" value="LRR_R13L4/SHOC2-like"/>
</dbReference>
<evidence type="ECO:0000259" key="8">
    <source>
        <dbReference type="Pfam" id="PF25019"/>
    </source>
</evidence>
<evidence type="ECO:0000313" key="9">
    <source>
        <dbReference type="EMBL" id="KAJ4974212.1"/>
    </source>
</evidence>
<dbReference type="OrthoDB" id="1699190at2759"/>
<gene>
    <name evidence="9" type="ORF">NE237_007386</name>
</gene>
<dbReference type="InterPro" id="IPR056789">
    <property type="entry name" value="LRR_R13L1-DRL21"/>
</dbReference>
<evidence type="ECO:0000256" key="3">
    <source>
        <dbReference type="ARBA" id="ARBA00022821"/>
    </source>
</evidence>
<name>A0A9Q0KP46_9MAGN</name>
<keyword evidence="10" id="KW-1185">Reference proteome</keyword>
<dbReference type="Pfam" id="PF23598">
    <property type="entry name" value="LRR_14"/>
    <property type="match status" value="1"/>
</dbReference>
<dbReference type="Pfam" id="PF25019">
    <property type="entry name" value="LRR_R13L1-DRL21"/>
    <property type="match status" value="1"/>
</dbReference>
<evidence type="ECO:0000259" key="7">
    <source>
        <dbReference type="Pfam" id="PF23598"/>
    </source>
</evidence>
<evidence type="ECO:0000259" key="5">
    <source>
        <dbReference type="Pfam" id="PF00931"/>
    </source>
</evidence>
<dbReference type="InterPro" id="IPR032675">
    <property type="entry name" value="LRR_dom_sf"/>
</dbReference>
<evidence type="ECO:0000259" key="6">
    <source>
        <dbReference type="Pfam" id="PF23559"/>
    </source>
</evidence>
<evidence type="ECO:0008006" key="11">
    <source>
        <dbReference type="Google" id="ProtNLM"/>
    </source>
</evidence>
<dbReference type="AlphaFoldDB" id="A0A9Q0KP46"/>
<dbReference type="Pfam" id="PF00931">
    <property type="entry name" value="NB-ARC"/>
    <property type="match status" value="1"/>
</dbReference>
<dbReference type="SMART" id="SM00369">
    <property type="entry name" value="LRR_TYP"/>
    <property type="match status" value="3"/>
</dbReference>
<dbReference type="PANTHER" id="PTHR36766:SF40">
    <property type="entry name" value="DISEASE RESISTANCE PROTEIN RGA3"/>
    <property type="match status" value="1"/>
</dbReference>
<dbReference type="InterPro" id="IPR058922">
    <property type="entry name" value="WHD_DRP"/>
</dbReference>
<feature type="compositionally biased region" description="Acidic residues" evidence="4">
    <location>
        <begin position="660"/>
        <end position="679"/>
    </location>
</feature>